<organism evidence="1 2">
    <name type="scientific">Cohnella abietis</name>
    <dbReference type="NCBI Taxonomy" id="2507935"/>
    <lineage>
        <taxon>Bacteria</taxon>
        <taxon>Bacillati</taxon>
        <taxon>Bacillota</taxon>
        <taxon>Bacilli</taxon>
        <taxon>Bacillales</taxon>
        <taxon>Paenibacillaceae</taxon>
        <taxon>Cohnella</taxon>
    </lineage>
</organism>
<dbReference type="Proteomes" id="UP000289856">
    <property type="component" value="Chromosome"/>
</dbReference>
<protein>
    <submittedName>
        <fullName evidence="1">Uncharacterized protein</fullName>
    </submittedName>
</protein>
<evidence type="ECO:0000313" key="1">
    <source>
        <dbReference type="EMBL" id="BBI31936.1"/>
    </source>
</evidence>
<gene>
    <name evidence="1" type="ORF">KCTCHS21_13350</name>
</gene>
<dbReference type="AlphaFoldDB" id="A0A3T1D1G5"/>
<dbReference type="EMBL" id="AP019400">
    <property type="protein sequence ID" value="BBI31936.1"/>
    <property type="molecule type" value="Genomic_DNA"/>
</dbReference>
<reference evidence="1 2" key="1">
    <citation type="submission" date="2019-01" db="EMBL/GenBank/DDBJ databases">
        <title>Complete genome sequence of Cohnella hallensis HS21 isolated from Korean fir (Abies koreana) rhizospheric soil.</title>
        <authorList>
            <person name="Jiang L."/>
            <person name="Kang S.W."/>
            <person name="Kim S."/>
            <person name="Jung J."/>
            <person name="Kim C.Y."/>
            <person name="Kim D.H."/>
            <person name="Kim S.W."/>
            <person name="Lee J."/>
        </authorList>
    </citation>
    <scope>NUCLEOTIDE SEQUENCE [LARGE SCALE GENOMIC DNA]</scope>
    <source>
        <strain evidence="1 2">HS21</strain>
    </source>
</reference>
<sequence>MNILVKLVNPINLGFIEAFKSVKDITIVATAGRTKNMNTSIANGMMKK</sequence>
<name>A0A3T1D1G5_9BACL</name>
<keyword evidence="2" id="KW-1185">Reference proteome</keyword>
<accession>A0A3T1D1G5</accession>
<proteinExistence type="predicted"/>
<dbReference type="KEGG" id="cohn:KCTCHS21_13350"/>
<evidence type="ECO:0000313" key="2">
    <source>
        <dbReference type="Proteomes" id="UP000289856"/>
    </source>
</evidence>